<feature type="transmembrane region" description="Helical" evidence="6">
    <location>
        <begin position="166"/>
        <end position="184"/>
    </location>
</feature>
<dbReference type="STRING" id="983967.A0A1E4T392"/>
<evidence type="ECO:0000256" key="5">
    <source>
        <dbReference type="SAM" id="MobiDB-lite"/>
    </source>
</evidence>
<dbReference type="SUPFAM" id="SSF103473">
    <property type="entry name" value="MFS general substrate transporter"/>
    <property type="match status" value="1"/>
</dbReference>
<gene>
    <name evidence="7" type="ORF">CANARDRAFT_27451</name>
</gene>
<feature type="region of interest" description="Disordered" evidence="5">
    <location>
        <begin position="1"/>
        <end position="58"/>
    </location>
</feature>
<keyword evidence="2 6" id="KW-0812">Transmembrane</keyword>
<feature type="transmembrane region" description="Helical" evidence="6">
    <location>
        <begin position="558"/>
        <end position="577"/>
    </location>
</feature>
<evidence type="ECO:0000256" key="1">
    <source>
        <dbReference type="ARBA" id="ARBA00004141"/>
    </source>
</evidence>
<feature type="compositionally biased region" description="Polar residues" evidence="5">
    <location>
        <begin position="1"/>
        <end position="13"/>
    </location>
</feature>
<keyword evidence="3 6" id="KW-1133">Transmembrane helix</keyword>
<evidence type="ECO:0000313" key="8">
    <source>
        <dbReference type="Proteomes" id="UP000094801"/>
    </source>
</evidence>
<feature type="transmembrane region" description="Helical" evidence="6">
    <location>
        <begin position="128"/>
        <end position="145"/>
    </location>
</feature>
<feature type="transmembrane region" description="Helical" evidence="6">
    <location>
        <begin position="98"/>
        <end position="122"/>
    </location>
</feature>
<dbReference type="Gene3D" id="1.20.1250.20">
    <property type="entry name" value="MFS general substrate transporter like domains"/>
    <property type="match status" value="1"/>
</dbReference>
<feature type="transmembrane region" description="Helical" evidence="6">
    <location>
        <begin position="387"/>
        <end position="406"/>
    </location>
</feature>
<dbReference type="Pfam" id="PF13000">
    <property type="entry name" value="Acatn"/>
    <property type="match status" value="2"/>
</dbReference>
<proteinExistence type="predicted"/>
<feature type="compositionally biased region" description="Polar residues" evidence="5">
    <location>
        <begin position="41"/>
        <end position="56"/>
    </location>
</feature>
<feature type="transmembrane region" description="Helical" evidence="6">
    <location>
        <begin position="449"/>
        <end position="478"/>
    </location>
</feature>
<reference evidence="8" key="1">
    <citation type="submission" date="2016-04" db="EMBL/GenBank/DDBJ databases">
        <title>Comparative genomics of biotechnologically important yeasts.</title>
        <authorList>
            <consortium name="DOE Joint Genome Institute"/>
            <person name="Riley R."/>
            <person name="Haridas S."/>
            <person name="Wolfe K.H."/>
            <person name="Lopes M.R."/>
            <person name="Hittinger C.T."/>
            <person name="Goker M."/>
            <person name="Salamov A."/>
            <person name="Wisecaver J."/>
            <person name="Long T.M."/>
            <person name="Aerts A.L."/>
            <person name="Barry K."/>
            <person name="Choi C."/>
            <person name="Clum A."/>
            <person name="Coughlan A.Y."/>
            <person name="Deshpande S."/>
            <person name="Douglass A.P."/>
            <person name="Hanson S.J."/>
            <person name="Klenk H.-P."/>
            <person name="Labutti K."/>
            <person name="Lapidus A."/>
            <person name="Lindquist E."/>
            <person name="Lipzen A."/>
            <person name="Meier-Kolthoff J.P."/>
            <person name="Ohm R.A."/>
            <person name="Otillar R.P."/>
            <person name="Pangilinan J."/>
            <person name="Peng Y."/>
            <person name="Rokas A."/>
            <person name="Rosa C.A."/>
            <person name="Scheuner C."/>
            <person name="Sibirny A.A."/>
            <person name="Slot J.C."/>
            <person name="Stielow J.B."/>
            <person name="Sun H."/>
            <person name="Kurtzman C.P."/>
            <person name="Blackwell M."/>
            <person name="Grigoriev I.V."/>
            <person name="Jeffries T.W."/>
        </authorList>
    </citation>
    <scope>NUCLEOTIDE SEQUENCE [LARGE SCALE GENOMIC DNA]</scope>
    <source>
        <strain evidence="8">NRRL YB-2248</strain>
    </source>
</reference>
<dbReference type="InterPro" id="IPR036259">
    <property type="entry name" value="MFS_trans_sf"/>
</dbReference>
<dbReference type="EMBL" id="KV453850">
    <property type="protein sequence ID" value="ODV86191.1"/>
    <property type="molecule type" value="Genomic_DNA"/>
</dbReference>
<accession>A0A1E4T392</accession>
<dbReference type="InterPro" id="IPR004752">
    <property type="entry name" value="AmpG_permease/AT-1"/>
</dbReference>
<evidence type="ECO:0008006" key="9">
    <source>
        <dbReference type="Google" id="ProtNLM"/>
    </source>
</evidence>
<dbReference type="InterPro" id="IPR024371">
    <property type="entry name" value="AcetylCoA_trans_1-like"/>
</dbReference>
<dbReference type="GO" id="GO:0035348">
    <property type="term" value="P:acetyl-CoA transmembrane transport"/>
    <property type="evidence" value="ECO:0007669"/>
    <property type="project" value="InterPro"/>
</dbReference>
<keyword evidence="8" id="KW-1185">Reference proteome</keyword>
<protein>
    <recommendedName>
        <fullName evidence="9">Major facilitator superfamily (MFS) profile domain-containing protein</fullName>
    </recommendedName>
</protein>
<comment type="subcellular location">
    <subcellularLocation>
        <location evidence="1">Membrane</location>
        <topology evidence="1">Multi-pass membrane protein</topology>
    </subcellularLocation>
</comment>
<feature type="compositionally biased region" description="Low complexity" evidence="5">
    <location>
        <begin position="23"/>
        <end position="33"/>
    </location>
</feature>
<evidence type="ECO:0000256" key="4">
    <source>
        <dbReference type="ARBA" id="ARBA00023136"/>
    </source>
</evidence>
<dbReference type="Proteomes" id="UP000094801">
    <property type="component" value="Unassembled WGS sequence"/>
</dbReference>
<dbReference type="PANTHER" id="PTHR12778">
    <property type="entry name" value="SOLUTE CARRIER FAMILY 33 ACETYL-COA TRANSPORTER -RELATED"/>
    <property type="match status" value="1"/>
</dbReference>
<dbReference type="GO" id="GO:0016020">
    <property type="term" value="C:membrane"/>
    <property type="evidence" value="ECO:0007669"/>
    <property type="project" value="UniProtKB-SubCell"/>
</dbReference>
<organism evidence="7 8">
    <name type="scientific">[Candida] arabinofermentans NRRL YB-2248</name>
    <dbReference type="NCBI Taxonomy" id="983967"/>
    <lineage>
        <taxon>Eukaryota</taxon>
        <taxon>Fungi</taxon>
        <taxon>Dikarya</taxon>
        <taxon>Ascomycota</taxon>
        <taxon>Saccharomycotina</taxon>
        <taxon>Pichiomycetes</taxon>
        <taxon>Pichiales</taxon>
        <taxon>Pichiaceae</taxon>
        <taxon>Ogataea</taxon>
        <taxon>Ogataea/Candida clade</taxon>
    </lineage>
</organism>
<sequence>MSSQFDSSSTIHANSLKRHDKQSISVNSSTSTSPFLHTDDPTQQLNHTNNSHNLTPYANRHTNKEVDMNENSIDSGKLVNGGGTGGDGNLPISDRPRFFLLVLLYLIQGVPIGLAFGSIPFLLKSGDLSYSQVGIFTLASYPYSLKLLWSPIVDSLFLKKLGRRRSWILPVQCISGLTLLYLGTKIDSLLNDLEFNLYNLTYTFFFLILLCATQDIAVDGWALTILSQKALSYASTAQTIGLNTGYFLSFTVFLAFNSPDFANSYLRSIPSEDGLITLGQYMSFWGWIYLIVTLLIFMFVPEDPLNYEKKEDVIELDDLSIRDNETGVLHTRKSALFDVYYKMWNVVKLKNVKLFIIIHLISKIAFQANEAATNLKLLDKGFSREDLAITVLIDFPFEIIFGYYSARWSTGSQPLKPWMYAYLGRILAAAIGQLLVYCFPKSGKINMTYFLFVIFQHLLGSFMSTVQFVSICAFHTQIADPSIGGTYMTTLNTLSNLGGQWPKIIVLNMIDNFTKAECIDPTNEKSFKLQPFHNCYSSNLKNQCIDAGGECNLISDGYYSTNILCIIIGLVLYYGWIKKTVIHLQSLPIGAWRVGKPTALPV</sequence>
<dbReference type="FunFam" id="1.20.1250.20:FF:000289">
    <property type="entry name" value="Acetyl-coenzyme A transporter 1"/>
    <property type="match status" value="1"/>
</dbReference>
<evidence type="ECO:0000256" key="6">
    <source>
        <dbReference type="SAM" id="Phobius"/>
    </source>
</evidence>
<feature type="transmembrane region" description="Helical" evidence="6">
    <location>
        <begin position="418"/>
        <end position="437"/>
    </location>
</feature>
<evidence type="ECO:0000256" key="3">
    <source>
        <dbReference type="ARBA" id="ARBA00022989"/>
    </source>
</evidence>
<feature type="transmembrane region" description="Helical" evidence="6">
    <location>
        <begin position="204"/>
        <end position="227"/>
    </location>
</feature>
<dbReference type="PANTHER" id="PTHR12778:SF9">
    <property type="entry name" value="ACETYL-COENZYME A TRANSPORTER 1"/>
    <property type="match status" value="1"/>
</dbReference>
<evidence type="ECO:0000313" key="7">
    <source>
        <dbReference type="EMBL" id="ODV86191.1"/>
    </source>
</evidence>
<keyword evidence="4 6" id="KW-0472">Membrane</keyword>
<evidence type="ECO:0000256" key="2">
    <source>
        <dbReference type="ARBA" id="ARBA00022692"/>
    </source>
</evidence>
<name>A0A1E4T392_9ASCO</name>
<dbReference type="AlphaFoldDB" id="A0A1E4T392"/>
<dbReference type="GO" id="GO:0008521">
    <property type="term" value="F:acetyl-CoA transmembrane transporter activity"/>
    <property type="evidence" value="ECO:0007669"/>
    <property type="project" value="InterPro"/>
</dbReference>
<feature type="transmembrane region" description="Helical" evidence="6">
    <location>
        <begin position="239"/>
        <end position="258"/>
    </location>
</feature>
<dbReference type="OrthoDB" id="6415790at2759"/>
<feature type="transmembrane region" description="Helical" evidence="6">
    <location>
        <begin position="278"/>
        <end position="300"/>
    </location>
</feature>